<organism evidence="2 3">
    <name type="scientific">Sinosporangium album</name>
    <dbReference type="NCBI Taxonomy" id="504805"/>
    <lineage>
        <taxon>Bacteria</taxon>
        <taxon>Bacillati</taxon>
        <taxon>Actinomycetota</taxon>
        <taxon>Actinomycetes</taxon>
        <taxon>Streptosporangiales</taxon>
        <taxon>Streptosporangiaceae</taxon>
        <taxon>Sinosporangium</taxon>
    </lineage>
</organism>
<dbReference type="EMBL" id="FNCN01000007">
    <property type="protein sequence ID" value="SDG74657.1"/>
    <property type="molecule type" value="Genomic_DNA"/>
</dbReference>
<gene>
    <name evidence="2" type="ORF">SAMN05421505_107165</name>
</gene>
<name>A0A1G7WRR1_9ACTN</name>
<evidence type="ECO:0000256" key="1">
    <source>
        <dbReference type="SAM" id="MobiDB-lite"/>
    </source>
</evidence>
<evidence type="ECO:0000313" key="2">
    <source>
        <dbReference type="EMBL" id="SDG74657.1"/>
    </source>
</evidence>
<feature type="region of interest" description="Disordered" evidence="1">
    <location>
        <begin position="1"/>
        <end position="44"/>
    </location>
</feature>
<dbReference type="AlphaFoldDB" id="A0A1G7WRR1"/>
<dbReference type="Proteomes" id="UP000198923">
    <property type="component" value="Unassembled WGS sequence"/>
</dbReference>
<sequence>MKAVGKDVSRVSSTTSTAPLPPGCSMTNTRRWPGSDTGFSGQGLGVDVIRSFS</sequence>
<proteinExistence type="predicted"/>
<reference evidence="2 3" key="1">
    <citation type="submission" date="2016-10" db="EMBL/GenBank/DDBJ databases">
        <authorList>
            <person name="de Groot N.N."/>
        </authorList>
    </citation>
    <scope>NUCLEOTIDE SEQUENCE [LARGE SCALE GENOMIC DNA]</scope>
    <source>
        <strain evidence="2 3">CPCC 201354</strain>
    </source>
</reference>
<accession>A0A1G7WRR1</accession>
<keyword evidence="3" id="KW-1185">Reference proteome</keyword>
<evidence type="ECO:0000313" key="3">
    <source>
        <dbReference type="Proteomes" id="UP000198923"/>
    </source>
</evidence>
<protein>
    <submittedName>
        <fullName evidence="2">Uncharacterized protein</fullName>
    </submittedName>
</protein>